<dbReference type="Gene3D" id="1.25.40.10">
    <property type="entry name" value="Tetratricopeptide repeat domain"/>
    <property type="match status" value="1"/>
</dbReference>
<dbReference type="PROSITE" id="PS50293">
    <property type="entry name" value="TPR_REGION"/>
    <property type="match status" value="1"/>
</dbReference>
<evidence type="ECO:0000256" key="5">
    <source>
        <dbReference type="ARBA" id="ARBA00022692"/>
    </source>
</evidence>
<evidence type="ECO:0000256" key="2">
    <source>
        <dbReference type="ARBA" id="ARBA00022475"/>
    </source>
</evidence>
<evidence type="ECO:0000259" key="11">
    <source>
        <dbReference type="Pfam" id="PF13231"/>
    </source>
</evidence>
<keyword evidence="2" id="KW-1003">Cell membrane</keyword>
<evidence type="ECO:0000313" key="13">
    <source>
        <dbReference type="Proteomes" id="UP001239462"/>
    </source>
</evidence>
<evidence type="ECO:0000256" key="6">
    <source>
        <dbReference type="ARBA" id="ARBA00022989"/>
    </source>
</evidence>
<reference evidence="12 13" key="1">
    <citation type="submission" date="2023-06" db="EMBL/GenBank/DDBJ databases">
        <title>Roseiconus lacunae JC819 isolated from Gulf of Mannar region, Tamil Nadu.</title>
        <authorList>
            <person name="Pk S."/>
            <person name="Ch S."/>
            <person name="Ch V.R."/>
        </authorList>
    </citation>
    <scope>NUCLEOTIDE SEQUENCE [LARGE SCALE GENOMIC DNA]</scope>
    <source>
        <strain evidence="12 13">JC819</strain>
    </source>
</reference>
<dbReference type="PANTHER" id="PTHR33908">
    <property type="entry name" value="MANNOSYLTRANSFERASE YKCB-RELATED"/>
    <property type="match status" value="1"/>
</dbReference>
<feature type="transmembrane region" description="Helical" evidence="10">
    <location>
        <begin position="163"/>
        <end position="182"/>
    </location>
</feature>
<name>A0ABT7PNK9_9BACT</name>
<feature type="repeat" description="TPR" evidence="8">
    <location>
        <begin position="509"/>
        <end position="542"/>
    </location>
</feature>
<dbReference type="PANTHER" id="PTHR33908:SF11">
    <property type="entry name" value="MEMBRANE PROTEIN"/>
    <property type="match status" value="1"/>
</dbReference>
<evidence type="ECO:0000256" key="7">
    <source>
        <dbReference type="ARBA" id="ARBA00023136"/>
    </source>
</evidence>
<dbReference type="Pfam" id="PF13428">
    <property type="entry name" value="TPR_14"/>
    <property type="match status" value="1"/>
</dbReference>
<dbReference type="EMBL" id="JASZZN010000018">
    <property type="protein sequence ID" value="MDM4018066.1"/>
    <property type="molecule type" value="Genomic_DNA"/>
</dbReference>
<keyword evidence="8" id="KW-0802">TPR repeat</keyword>
<dbReference type="InterPro" id="IPR011990">
    <property type="entry name" value="TPR-like_helical_dom_sf"/>
</dbReference>
<proteinExistence type="predicted"/>
<protein>
    <submittedName>
        <fullName evidence="12">Tetratricopeptide repeat protein</fullName>
    </submittedName>
</protein>
<dbReference type="Pfam" id="PF13231">
    <property type="entry name" value="PMT_2"/>
    <property type="match status" value="1"/>
</dbReference>
<feature type="transmembrane region" description="Helical" evidence="10">
    <location>
        <begin position="97"/>
        <end position="128"/>
    </location>
</feature>
<feature type="compositionally biased region" description="Polar residues" evidence="9">
    <location>
        <begin position="7"/>
        <end position="20"/>
    </location>
</feature>
<feature type="region of interest" description="Disordered" evidence="9">
    <location>
        <begin position="1"/>
        <end position="21"/>
    </location>
</feature>
<keyword evidence="3" id="KW-0328">Glycosyltransferase</keyword>
<evidence type="ECO:0000256" key="3">
    <source>
        <dbReference type="ARBA" id="ARBA00022676"/>
    </source>
</evidence>
<evidence type="ECO:0000256" key="10">
    <source>
        <dbReference type="SAM" id="Phobius"/>
    </source>
</evidence>
<feature type="transmembrane region" description="Helical" evidence="10">
    <location>
        <begin position="397"/>
        <end position="416"/>
    </location>
</feature>
<feature type="repeat" description="TPR" evidence="8">
    <location>
        <begin position="543"/>
        <end position="576"/>
    </location>
</feature>
<keyword evidence="7 10" id="KW-0472">Membrane</keyword>
<comment type="caution">
    <text evidence="12">The sequence shown here is derived from an EMBL/GenBank/DDBJ whole genome shotgun (WGS) entry which is preliminary data.</text>
</comment>
<keyword evidence="6 10" id="KW-1133">Transmembrane helix</keyword>
<organism evidence="12 13">
    <name type="scientific">Roseiconus lacunae</name>
    <dbReference type="NCBI Taxonomy" id="2605694"/>
    <lineage>
        <taxon>Bacteria</taxon>
        <taxon>Pseudomonadati</taxon>
        <taxon>Planctomycetota</taxon>
        <taxon>Planctomycetia</taxon>
        <taxon>Pirellulales</taxon>
        <taxon>Pirellulaceae</taxon>
        <taxon>Roseiconus</taxon>
    </lineage>
</organism>
<feature type="transmembrane region" description="Helical" evidence="10">
    <location>
        <begin position="33"/>
        <end position="53"/>
    </location>
</feature>
<evidence type="ECO:0000256" key="9">
    <source>
        <dbReference type="SAM" id="MobiDB-lite"/>
    </source>
</evidence>
<dbReference type="InterPro" id="IPR038731">
    <property type="entry name" value="RgtA/B/C-like"/>
</dbReference>
<feature type="transmembrane region" description="Helical" evidence="10">
    <location>
        <begin position="371"/>
        <end position="390"/>
    </location>
</feature>
<evidence type="ECO:0000256" key="1">
    <source>
        <dbReference type="ARBA" id="ARBA00004651"/>
    </source>
</evidence>
<feature type="transmembrane region" description="Helical" evidence="10">
    <location>
        <begin position="140"/>
        <end position="157"/>
    </location>
</feature>
<feature type="transmembrane region" description="Helical" evidence="10">
    <location>
        <begin position="422"/>
        <end position="439"/>
    </location>
</feature>
<feature type="transmembrane region" description="Helical" evidence="10">
    <location>
        <begin position="230"/>
        <end position="249"/>
    </location>
</feature>
<dbReference type="Proteomes" id="UP001239462">
    <property type="component" value="Unassembled WGS sequence"/>
</dbReference>
<evidence type="ECO:0000256" key="8">
    <source>
        <dbReference type="PROSITE-ProRule" id="PRU00339"/>
    </source>
</evidence>
<sequence>MGKRVNRSQTARQSPASAEISSKEPAEASRYSFRWLLLGLCVVAFLLRCIHLLQTIEVPTLIQLLGDARGYFDWALKISGGDWYGSETFYQAPLYPYFLAVLIKLFGPSVTLIRLVQMVLGVAGVALIGLAGRKLFSEKVGLVSALMLAVYPPAIFYDGIIQKAALATFLLCMFLAACVYLQTERRYRYAVLTGISLALLVLTRENALLWTPLVPLWILLALDETTRRRWALVACYVGGLALILLPVAARNASLGGEWSPTTFQAGPNFYIGNHLQANGIYEPLVPGHGTPMYERADAERLAEQAVGHELSAREVSTFWMSEAWGDIRQAPGRWFQLMVAKTFMVFNRYEVPDVESMYIFREYSTPLKLSLVWHFGILCPLGIWGLFATWGQRRRLWLYHLLLLSMIAAVVLFFILGRYRNPVSILFLPFAAAGIIDVVARFRQRQGHRKLLIAVLLLSAVFCNIRVHEEDSLHASCYMNMGVSACQAGNLPLGIRLLQRSVSEFPELAEGYVNLGRAYMLNGQPALAAKCFQLGLVLEPRLIGAHIQLGEALEYAGDPEQAVEHYRRALSLDPTSQRALEALSRVRQGLPRSPDSE</sequence>
<keyword evidence="5 10" id="KW-0812">Transmembrane</keyword>
<dbReference type="RefSeq" id="WP_289165696.1">
    <property type="nucleotide sequence ID" value="NZ_JASZZN010000018.1"/>
</dbReference>
<dbReference type="SUPFAM" id="SSF48452">
    <property type="entry name" value="TPR-like"/>
    <property type="match status" value="1"/>
</dbReference>
<evidence type="ECO:0000313" key="12">
    <source>
        <dbReference type="EMBL" id="MDM4018066.1"/>
    </source>
</evidence>
<gene>
    <name evidence="12" type="ORF">QTN89_21640</name>
</gene>
<comment type="subcellular location">
    <subcellularLocation>
        <location evidence="1">Cell membrane</location>
        <topology evidence="1">Multi-pass membrane protein</topology>
    </subcellularLocation>
</comment>
<feature type="domain" description="Glycosyltransferase RgtA/B/C/D-like" evidence="11">
    <location>
        <begin position="91"/>
        <end position="247"/>
    </location>
</feature>
<dbReference type="InterPro" id="IPR050297">
    <property type="entry name" value="LipidA_mod_glycosyltrf_83"/>
</dbReference>
<keyword evidence="13" id="KW-1185">Reference proteome</keyword>
<accession>A0ABT7PNK9</accession>
<dbReference type="InterPro" id="IPR019734">
    <property type="entry name" value="TPR_rpt"/>
</dbReference>
<dbReference type="Pfam" id="PF13181">
    <property type="entry name" value="TPR_8"/>
    <property type="match status" value="1"/>
</dbReference>
<evidence type="ECO:0000256" key="4">
    <source>
        <dbReference type="ARBA" id="ARBA00022679"/>
    </source>
</evidence>
<keyword evidence="4" id="KW-0808">Transferase</keyword>
<dbReference type="SMART" id="SM00028">
    <property type="entry name" value="TPR"/>
    <property type="match status" value="3"/>
</dbReference>
<dbReference type="PROSITE" id="PS50005">
    <property type="entry name" value="TPR"/>
    <property type="match status" value="2"/>
</dbReference>